<keyword evidence="4" id="KW-0560">Oxidoreductase</keyword>
<gene>
    <name evidence="17" type="ORF">CHS0354_000530</name>
</gene>
<dbReference type="GO" id="GO:0051536">
    <property type="term" value="F:iron-sulfur cluster binding"/>
    <property type="evidence" value="ECO:0007669"/>
    <property type="project" value="UniProtKB-KW"/>
</dbReference>
<keyword evidence="3" id="KW-0479">Metal-binding</keyword>
<dbReference type="Gene3D" id="3.50.30.60">
    <property type="entry name" value="LD-carboxypeptidase A C-terminal domain-like"/>
    <property type="match status" value="1"/>
</dbReference>
<comment type="function">
    <text evidence="7">Catalyzes the formation of sulfite from adenosine 5'-phosphosulfate (APS) using thioredoxin as an electron donor.</text>
</comment>
<dbReference type="Pfam" id="PF17676">
    <property type="entry name" value="Peptidase_S66C"/>
    <property type="match status" value="1"/>
</dbReference>
<comment type="catalytic activity">
    <reaction evidence="13">
        <text>[thioredoxin]-disulfide + sulfite + AMP + 2 H(+) = adenosine 5'-phosphosulfate + [thioredoxin]-dithiol</text>
        <dbReference type="Rhea" id="RHEA:21976"/>
        <dbReference type="Rhea" id="RHEA-COMP:10698"/>
        <dbReference type="Rhea" id="RHEA-COMP:10700"/>
        <dbReference type="ChEBI" id="CHEBI:15378"/>
        <dbReference type="ChEBI" id="CHEBI:17359"/>
        <dbReference type="ChEBI" id="CHEBI:29950"/>
        <dbReference type="ChEBI" id="CHEBI:50058"/>
        <dbReference type="ChEBI" id="CHEBI:58243"/>
        <dbReference type="ChEBI" id="CHEBI:456215"/>
        <dbReference type="EC" id="1.8.4.10"/>
    </reaction>
</comment>
<evidence type="ECO:0000256" key="8">
    <source>
        <dbReference type="ARBA" id="ARBA00024327"/>
    </source>
</evidence>
<keyword evidence="6" id="KW-0411">Iron-sulfur</keyword>
<comment type="pathway">
    <text evidence="8">Sulfur metabolism; hydrogen sulfide biosynthesis; sulfite from sulfate.</text>
</comment>
<evidence type="ECO:0000256" key="4">
    <source>
        <dbReference type="ARBA" id="ARBA00023002"/>
    </source>
</evidence>
<dbReference type="EMBL" id="JAEAOA010000085">
    <property type="protein sequence ID" value="KAK3604867.1"/>
    <property type="molecule type" value="Genomic_DNA"/>
</dbReference>
<evidence type="ECO:0000256" key="6">
    <source>
        <dbReference type="ARBA" id="ARBA00023014"/>
    </source>
</evidence>
<proteinExistence type="inferred from homology"/>
<dbReference type="Proteomes" id="UP001195483">
    <property type="component" value="Unassembled WGS sequence"/>
</dbReference>
<dbReference type="CDD" id="cd23945">
    <property type="entry name" value="PAPS_reductase"/>
    <property type="match status" value="1"/>
</dbReference>
<evidence type="ECO:0000313" key="18">
    <source>
        <dbReference type="Proteomes" id="UP001195483"/>
    </source>
</evidence>
<evidence type="ECO:0000256" key="2">
    <source>
        <dbReference type="ARBA" id="ARBA00022490"/>
    </source>
</evidence>
<reference evidence="17" key="3">
    <citation type="submission" date="2023-05" db="EMBL/GenBank/DDBJ databases">
        <authorList>
            <person name="Smith C.H."/>
        </authorList>
    </citation>
    <scope>NUCLEOTIDE SEQUENCE</scope>
    <source>
        <strain evidence="17">CHS0354</strain>
        <tissue evidence="17">Mantle</tissue>
    </source>
</reference>
<dbReference type="PANTHER" id="PTHR46482:SF9">
    <property type="entry name" value="5'-ADENYLYLSULFATE REDUCTASE 1, CHLOROPLASTIC"/>
    <property type="match status" value="1"/>
</dbReference>
<evidence type="ECO:0000256" key="7">
    <source>
        <dbReference type="ARBA" id="ARBA00024298"/>
    </source>
</evidence>
<comment type="caution">
    <text evidence="17">The sequence shown here is derived from an EMBL/GenBank/DDBJ whole genome shotgun (WGS) entry which is preliminary data.</text>
</comment>
<dbReference type="InterPro" id="IPR040921">
    <property type="entry name" value="Peptidase_S66C"/>
</dbReference>
<feature type="domain" description="Phosphoadenosine phosphosulphate reductase" evidence="14">
    <location>
        <begin position="360"/>
        <end position="534"/>
    </location>
</feature>
<evidence type="ECO:0000256" key="5">
    <source>
        <dbReference type="ARBA" id="ARBA00023004"/>
    </source>
</evidence>
<dbReference type="GO" id="GO:0004604">
    <property type="term" value="F:phosphoadenylyl-sulfate reductase (thioredoxin) activity"/>
    <property type="evidence" value="ECO:0007669"/>
    <property type="project" value="InterPro"/>
</dbReference>
<evidence type="ECO:0000259" key="14">
    <source>
        <dbReference type="Pfam" id="PF01507"/>
    </source>
</evidence>
<reference evidence="17" key="1">
    <citation type="journal article" date="2021" name="Genome Biol. Evol.">
        <title>A High-Quality Reference Genome for a Parasitic Bivalve with Doubly Uniparental Inheritance (Bivalvia: Unionida).</title>
        <authorList>
            <person name="Smith C.H."/>
        </authorList>
    </citation>
    <scope>NUCLEOTIDE SEQUENCE</scope>
    <source>
        <strain evidence="17">CHS0354</strain>
    </source>
</reference>
<dbReference type="NCBIfam" id="TIGR00434">
    <property type="entry name" value="cysH"/>
    <property type="match status" value="1"/>
</dbReference>
<protein>
    <recommendedName>
        <fullName evidence="10">Adenosine 5'-phosphosulfate reductase</fullName>
        <ecNumber evidence="9">1.8.4.10</ecNumber>
    </recommendedName>
    <alternativeName>
        <fullName evidence="12">5'-adenylylsulfate reductase</fullName>
    </alternativeName>
    <alternativeName>
        <fullName evidence="11">Thioredoxin-dependent 5'-adenylylsulfate reductase</fullName>
    </alternativeName>
</protein>
<dbReference type="PANTHER" id="PTHR46482">
    <property type="entry name" value="5'-ADENYLYLSULFATE REDUCTASE 3, CHLOROPLASTIC"/>
    <property type="match status" value="1"/>
</dbReference>
<dbReference type="InterPro" id="IPR040449">
    <property type="entry name" value="Peptidase_S66_N"/>
</dbReference>
<dbReference type="NCBIfam" id="NF002537">
    <property type="entry name" value="PRK02090.1"/>
    <property type="match status" value="1"/>
</dbReference>
<evidence type="ECO:0000256" key="9">
    <source>
        <dbReference type="ARBA" id="ARBA00024386"/>
    </source>
</evidence>
<organism evidence="17 18">
    <name type="scientific">Potamilus streckersoni</name>
    <dbReference type="NCBI Taxonomy" id="2493646"/>
    <lineage>
        <taxon>Eukaryota</taxon>
        <taxon>Metazoa</taxon>
        <taxon>Spiralia</taxon>
        <taxon>Lophotrochozoa</taxon>
        <taxon>Mollusca</taxon>
        <taxon>Bivalvia</taxon>
        <taxon>Autobranchia</taxon>
        <taxon>Heteroconchia</taxon>
        <taxon>Palaeoheterodonta</taxon>
        <taxon>Unionida</taxon>
        <taxon>Unionoidea</taxon>
        <taxon>Unionidae</taxon>
        <taxon>Ambleminae</taxon>
        <taxon>Lampsilini</taxon>
        <taxon>Potamilus</taxon>
    </lineage>
</organism>
<dbReference type="SUPFAM" id="SSF141986">
    <property type="entry name" value="LD-carboxypeptidase A C-terminal domain-like"/>
    <property type="match status" value="1"/>
</dbReference>
<dbReference type="InterPro" id="IPR027461">
    <property type="entry name" value="Carboxypeptidase_A_C_sf"/>
</dbReference>
<evidence type="ECO:0000256" key="1">
    <source>
        <dbReference type="ARBA" id="ARBA00001966"/>
    </source>
</evidence>
<sequence>MCAEIYKTTVDPWFLSDYLNKTVQTGYIFGIKFTPLSRTSLDTLVSRPMKTIGVVYPAFSLTEDIEKQGVSILVQRGFKVKIFKPQRPDWFFSGTDEERASTFTEAFLDEDVDVVIAGRGGYGSARMVEHIDWDKIKLHAKPFIGYSDITFLINFMSQTLDMANIYHGPMLINLSNGCTEYVDSTIKSLERIINSNLPDESNALLSPDSTIINSGVSTAPVVGGNLTLIEKTINTPYEIKFDGKILMIEDNDTQFYSLDRLLFHLKQSQVLRNLSGVLIGDFPFLPKTDHDINLVSIVHAIFKDSKIPVVTGFNIGHGKVNKSVRIGDFMTLDASKKKELMGKDELASLGWLSSTFRDKVVFSTSLGYEDQVITHMLFQNNVPIKVFTLDTGRMFKETYQLLDTMRSLYGKPISVFFPNTAAVEHLLTTKGAFSFYESVNNRKECCRIRKVEPLKRALANQAVWITGLRREQSAAREATPALEWDATNNIIKFHPLIHWTLPEVKLYIQNNQVPYNPLHDRNFPSIGCEPCTRATKEGEDFRSGRWWWEDQSKKECGLHEK</sequence>
<dbReference type="InterPro" id="IPR011798">
    <property type="entry name" value="APS_reductase"/>
</dbReference>
<comment type="cofactor">
    <cofactor evidence="1">
        <name>[4Fe-4S] cluster</name>
        <dbReference type="ChEBI" id="CHEBI:49883"/>
    </cofactor>
</comment>
<dbReference type="InterPro" id="IPR027478">
    <property type="entry name" value="LdcA_N"/>
</dbReference>
<dbReference type="Gene3D" id="3.40.50.10740">
    <property type="entry name" value="Class I glutamine amidotransferase-like"/>
    <property type="match status" value="1"/>
</dbReference>
<evidence type="ECO:0000313" key="17">
    <source>
        <dbReference type="EMBL" id="KAK3604867.1"/>
    </source>
</evidence>
<dbReference type="NCBIfam" id="TIGR02055">
    <property type="entry name" value="APS_reductase"/>
    <property type="match status" value="1"/>
</dbReference>
<dbReference type="GO" id="GO:0019344">
    <property type="term" value="P:cysteine biosynthetic process"/>
    <property type="evidence" value="ECO:0007669"/>
    <property type="project" value="InterPro"/>
</dbReference>
<accession>A0AAE0T6W2</accession>
<dbReference type="InterPro" id="IPR029062">
    <property type="entry name" value="Class_I_gatase-like"/>
</dbReference>
<name>A0AAE0T6W2_9BIVA</name>
<dbReference type="Pfam" id="PF01507">
    <property type="entry name" value="PAPS_reduct"/>
    <property type="match status" value="1"/>
</dbReference>
<keyword evidence="5" id="KW-0408">Iron</keyword>
<dbReference type="Pfam" id="PF02016">
    <property type="entry name" value="Peptidase_S66"/>
    <property type="match status" value="1"/>
</dbReference>
<dbReference type="CDD" id="cd07025">
    <property type="entry name" value="Peptidase_S66"/>
    <property type="match status" value="1"/>
</dbReference>
<feature type="domain" description="LD-carboxypeptidase C-terminal" evidence="16">
    <location>
        <begin position="219"/>
        <end position="331"/>
    </location>
</feature>
<dbReference type="GO" id="GO:0046872">
    <property type="term" value="F:metal ion binding"/>
    <property type="evidence" value="ECO:0007669"/>
    <property type="project" value="UniProtKB-KW"/>
</dbReference>
<dbReference type="GO" id="GO:0043866">
    <property type="term" value="F:adenylyl-sulfate reductase (thioredoxin) activity"/>
    <property type="evidence" value="ECO:0007669"/>
    <property type="project" value="UniProtKB-EC"/>
</dbReference>
<dbReference type="AlphaFoldDB" id="A0AAE0T6W2"/>
<reference evidence="17" key="2">
    <citation type="journal article" date="2021" name="Genome Biol. Evol.">
        <title>Developing a high-quality reference genome for a parasitic bivalve with doubly uniparental inheritance (Bivalvia: Unionida).</title>
        <authorList>
            <person name="Smith C.H."/>
        </authorList>
    </citation>
    <scope>NUCLEOTIDE SEQUENCE</scope>
    <source>
        <strain evidence="17">CHS0354</strain>
        <tissue evidence="17">Mantle</tissue>
    </source>
</reference>
<dbReference type="InterPro" id="IPR002500">
    <property type="entry name" value="PAPS_reduct_dom"/>
</dbReference>
<evidence type="ECO:0000256" key="12">
    <source>
        <dbReference type="ARBA" id="ARBA00032041"/>
    </source>
</evidence>
<evidence type="ECO:0000256" key="11">
    <source>
        <dbReference type="ARBA" id="ARBA00030894"/>
    </source>
</evidence>
<dbReference type="HAMAP" id="MF_00063">
    <property type="entry name" value="CysH"/>
    <property type="match status" value="1"/>
</dbReference>
<keyword evidence="18" id="KW-1185">Reference proteome</keyword>
<dbReference type="InterPro" id="IPR014729">
    <property type="entry name" value="Rossmann-like_a/b/a_fold"/>
</dbReference>
<keyword evidence="2" id="KW-0963">Cytoplasm</keyword>
<evidence type="ECO:0000256" key="10">
    <source>
        <dbReference type="ARBA" id="ARBA00029514"/>
    </source>
</evidence>
<dbReference type="SUPFAM" id="SSF52402">
    <property type="entry name" value="Adenine nucleotide alpha hydrolases-like"/>
    <property type="match status" value="1"/>
</dbReference>
<dbReference type="InterPro" id="IPR004511">
    <property type="entry name" value="PAPS/APS_Rdtase"/>
</dbReference>
<evidence type="ECO:0000256" key="13">
    <source>
        <dbReference type="ARBA" id="ARBA00048441"/>
    </source>
</evidence>
<dbReference type="Gene3D" id="3.40.50.620">
    <property type="entry name" value="HUPs"/>
    <property type="match status" value="1"/>
</dbReference>
<dbReference type="EC" id="1.8.4.10" evidence="9"/>
<evidence type="ECO:0000259" key="15">
    <source>
        <dbReference type="Pfam" id="PF02016"/>
    </source>
</evidence>
<feature type="domain" description="LD-carboxypeptidase N-terminal" evidence="15">
    <location>
        <begin position="52"/>
        <end position="167"/>
    </location>
</feature>
<dbReference type="SUPFAM" id="SSF52317">
    <property type="entry name" value="Class I glutamine amidotransferase-like"/>
    <property type="match status" value="1"/>
</dbReference>
<evidence type="ECO:0000256" key="3">
    <source>
        <dbReference type="ARBA" id="ARBA00022723"/>
    </source>
</evidence>
<dbReference type="GO" id="GO:0019379">
    <property type="term" value="P:sulfate assimilation, phosphoadenylyl sulfate reduction by phosphoadenylyl-sulfate reductase (thioredoxin)"/>
    <property type="evidence" value="ECO:0007669"/>
    <property type="project" value="InterPro"/>
</dbReference>
<evidence type="ECO:0000259" key="16">
    <source>
        <dbReference type="Pfam" id="PF17676"/>
    </source>
</evidence>